<dbReference type="EMBL" id="AGBW02007648">
    <property type="protein sequence ID" value="OWR55129.1"/>
    <property type="molecule type" value="Genomic_DNA"/>
</dbReference>
<dbReference type="Gene3D" id="2.40.128.20">
    <property type="match status" value="1"/>
</dbReference>
<keyword evidence="5" id="KW-1185">Reference proteome</keyword>
<evidence type="ECO:0000313" key="4">
    <source>
        <dbReference type="EMBL" id="OWR55129.1"/>
    </source>
</evidence>
<comment type="caution">
    <text evidence="4">The sequence shown here is derived from an EMBL/GenBank/DDBJ whole genome shotgun (WGS) entry which is preliminary data.</text>
</comment>
<dbReference type="PRINTS" id="PR00178">
    <property type="entry name" value="FATTYACIDBP"/>
</dbReference>
<evidence type="ECO:0000256" key="3">
    <source>
        <dbReference type="RuleBase" id="RU003696"/>
    </source>
</evidence>
<dbReference type="Pfam" id="PF00061">
    <property type="entry name" value="Lipocalin"/>
    <property type="match status" value="1"/>
</dbReference>
<dbReference type="PROSITE" id="PS00214">
    <property type="entry name" value="FABP"/>
    <property type="match status" value="1"/>
</dbReference>
<keyword evidence="3" id="KW-0813">Transport</keyword>
<evidence type="ECO:0000256" key="2">
    <source>
        <dbReference type="ARBA" id="ARBA00023121"/>
    </source>
</evidence>
<comment type="similarity">
    <text evidence="1 3">Belongs to the calycin superfamily. Fatty-acid binding protein (FABP) family.</text>
</comment>
<dbReference type="Proteomes" id="UP000007151">
    <property type="component" value="Unassembled WGS sequence"/>
</dbReference>
<dbReference type="PANTHER" id="PTHR11955">
    <property type="entry name" value="FATTY ACID BINDING PROTEIN"/>
    <property type="match status" value="1"/>
</dbReference>
<dbReference type="AlphaFoldDB" id="A0A212FN45"/>
<reference evidence="4 5" key="1">
    <citation type="journal article" date="2011" name="Cell">
        <title>The monarch butterfly genome yields insights into long-distance migration.</title>
        <authorList>
            <person name="Zhan S."/>
            <person name="Merlin C."/>
            <person name="Boore J.L."/>
            <person name="Reppert S.M."/>
        </authorList>
    </citation>
    <scope>NUCLEOTIDE SEQUENCE [LARGE SCALE GENOMIC DNA]</scope>
    <source>
        <strain evidence="4">F-2</strain>
    </source>
</reference>
<dbReference type="OrthoDB" id="354351at2759"/>
<dbReference type="SUPFAM" id="SSF50814">
    <property type="entry name" value="Lipocalins"/>
    <property type="match status" value="1"/>
</dbReference>
<dbReference type="eggNOG" id="KOG4015">
    <property type="taxonomic scope" value="Eukaryota"/>
</dbReference>
<dbReference type="InterPro" id="IPR031259">
    <property type="entry name" value="ILBP"/>
</dbReference>
<dbReference type="InterPro" id="IPR000566">
    <property type="entry name" value="Lipocln_cytosolic_FA-bd_dom"/>
</dbReference>
<dbReference type="InterPro" id="IPR000463">
    <property type="entry name" value="Fatty_acid-bd"/>
</dbReference>
<keyword evidence="2" id="KW-0446">Lipid-binding</keyword>
<name>A0A212FN45_DANPL</name>
<dbReference type="KEGG" id="dpl:KGM_206980"/>
<dbReference type="InterPro" id="IPR012674">
    <property type="entry name" value="Calycin"/>
</dbReference>
<accession>A0A212FN45</accession>
<organism evidence="4 5">
    <name type="scientific">Danaus plexippus plexippus</name>
    <dbReference type="NCBI Taxonomy" id="278856"/>
    <lineage>
        <taxon>Eukaryota</taxon>
        <taxon>Metazoa</taxon>
        <taxon>Ecdysozoa</taxon>
        <taxon>Arthropoda</taxon>
        <taxon>Hexapoda</taxon>
        <taxon>Insecta</taxon>
        <taxon>Pterygota</taxon>
        <taxon>Neoptera</taxon>
        <taxon>Endopterygota</taxon>
        <taxon>Lepidoptera</taxon>
        <taxon>Glossata</taxon>
        <taxon>Ditrysia</taxon>
        <taxon>Papilionoidea</taxon>
        <taxon>Nymphalidae</taxon>
        <taxon>Danainae</taxon>
        <taxon>Danaini</taxon>
        <taxon>Danaina</taxon>
        <taxon>Danaus</taxon>
        <taxon>Danaus</taxon>
    </lineage>
</organism>
<proteinExistence type="inferred from homology"/>
<protein>
    <submittedName>
        <fullName evidence="4">Myelin P2 protein</fullName>
    </submittedName>
</protein>
<evidence type="ECO:0000313" key="5">
    <source>
        <dbReference type="Proteomes" id="UP000007151"/>
    </source>
</evidence>
<evidence type="ECO:0000256" key="1">
    <source>
        <dbReference type="ARBA" id="ARBA00008390"/>
    </source>
</evidence>
<sequence length="137" mass="15675">MEKYLGKKYKLRSSHNFDEYLKFIEVGLLSRKLVTSLSPISVLTKNEDGSYSLTMITPIRKVVITFQLGVEFSEDRPDGIKVKSTMHLDGDKLIQTQIESNGRKSTHVREFTDKLLTVTTTAEGWDGQCIRIYELVE</sequence>
<gene>
    <name evidence="4" type="ORF">KGM_206980</name>
</gene>
<dbReference type="GO" id="GO:0008289">
    <property type="term" value="F:lipid binding"/>
    <property type="evidence" value="ECO:0007669"/>
    <property type="project" value="UniProtKB-KW"/>
</dbReference>